<dbReference type="Proteomes" id="UP001596266">
    <property type="component" value="Unassembled WGS sequence"/>
</dbReference>
<dbReference type="CDD" id="cd00761">
    <property type="entry name" value="Glyco_tranf_GTA_type"/>
    <property type="match status" value="1"/>
</dbReference>
<evidence type="ECO:0000313" key="2">
    <source>
        <dbReference type="EMBL" id="MFC6397844.1"/>
    </source>
</evidence>
<dbReference type="EC" id="2.4.-.-" evidence="2"/>
<dbReference type="EMBL" id="JBHSUA010000024">
    <property type="protein sequence ID" value="MFC6397844.1"/>
    <property type="molecule type" value="Genomic_DNA"/>
</dbReference>
<evidence type="ECO:0000259" key="1">
    <source>
        <dbReference type="Pfam" id="PF00535"/>
    </source>
</evidence>
<keyword evidence="2" id="KW-0808">Transferase</keyword>
<dbReference type="PANTHER" id="PTHR43685:SF3">
    <property type="entry name" value="SLR2126 PROTEIN"/>
    <property type="match status" value="1"/>
</dbReference>
<sequence>MTLKISAVVPSVKRHDALVRVVDALLSQTQPLSQLVVSVPDEAVAIPAQLRGRQGVAVVTSGKGASRQRNTGVAALDADTDVVIFLDDDSVPRDDYVAQVEAVFSESQDVIAMTGRMARDGAAEKIELTPAEITSALEASHDLDGVEQQETWNQLYGCNMAIRYADVVATPFDEELPLYSWLEDLDVARRLAKRGRLVRDPRCVVAHQGNASGGRTQHIRFGYSSVANPIYLLNKGSLRWADLAPLIVIPVLGNLRGLLSKESDERRERLRGQFMALTDLPRRRMTPARITEI</sequence>
<dbReference type="SUPFAM" id="SSF53448">
    <property type="entry name" value="Nucleotide-diphospho-sugar transferases"/>
    <property type="match status" value="1"/>
</dbReference>
<accession>A0ABW1X2W7</accession>
<dbReference type="Gene3D" id="3.90.550.10">
    <property type="entry name" value="Spore Coat Polysaccharide Biosynthesis Protein SpsA, Chain A"/>
    <property type="match status" value="1"/>
</dbReference>
<comment type="caution">
    <text evidence="2">The sequence shown here is derived from an EMBL/GenBank/DDBJ whole genome shotgun (WGS) entry which is preliminary data.</text>
</comment>
<dbReference type="InterPro" id="IPR029044">
    <property type="entry name" value="Nucleotide-diphossugar_trans"/>
</dbReference>
<reference evidence="3" key="1">
    <citation type="journal article" date="2019" name="Int. J. Syst. Evol. Microbiol.">
        <title>The Global Catalogue of Microorganisms (GCM) 10K type strain sequencing project: providing services to taxonomists for standard genome sequencing and annotation.</title>
        <authorList>
            <consortium name="The Broad Institute Genomics Platform"/>
            <consortium name="The Broad Institute Genome Sequencing Center for Infectious Disease"/>
            <person name="Wu L."/>
            <person name="Ma J."/>
        </authorList>
    </citation>
    <scope>NUCLEOTIDE SEQUENCE [LARGE SCALE GENOMIC DNA]</scope>
    <source>
        <strain evidence="3">CGMCC 1.15277</strain>
    </source>
</reference>
<protein>
    <submittedName>
        <fullName evidence="2">Glycosyltransferase family 2 protein</fullName>
        <ecNumber evidence="2">2.4.-.-</ecNumber>
    </submittedName>
</protein>
<dbReference type="RefSeq" id="WP_343886946.1">
    <property type="nucleotide sequence ID" value="NZ_BAAAKI010000025.1"/>
</dbReference>
<keyword evidence="2" id="KW-0328">Glycosyltransferase</keyword>
<organism evidence="2 3">
    <name type="scientific">Luteococcus sanguinis</name>
    <dbReference type="NCBI Taxonomy" id="174038"/>
    <lineage>
        <taxon>Bacteria</taxon>
        <taxon>Bacillati</taxon>
        <taxon>Actinomycetota</taxon>
        <taxon>Actinomycetes</taxon>
        <taxon>Propionibacteriales</taxon>
        <taxon>Propionibacteriaceae</taxon>
        <taxon>Luteococcus</taxon>
    </lineage>
</organism>
<keyword evidence="3" id="KW-1185">Reference proteome</keyword>
<evidence type="ECO:0000313" key="3">
    <source>
        <dbReference type="Proteomes" id="UP001596266"/>
    </source>
</evidence>
<dbReference type="Pfam" id="PF00535">
    <property type="entry name" value="Glycos_transf_2"/>
    <property type="match status" value="1"/>
</dbReference>
<dbReference type="InterPro" id="IPR050834">
    <property type="entry name" value="Glycosyltransf_2"/>
</dbReference>
<dbReference type="GO" id="GO:0016757">
    <property type="term" value="F:glycosyltransferase activity"/>
    <property type="evidence" value="ECO:0007669"/>
    <property type="project" value="UniProtKB-KW"/>
</dbReference>
<gene>
    <name evidence="2" type="ORF">ACFP57_12745</name>
</gene>
<proteinExistence type="predicted"/>
<dbReference type="PANTHER" id="PTHR43685">
    <property type="entry name" value="GLYCOSYLTRANSFERASE"/>
    <property type="match status" value="1"/>
</dbReference>
<feature type="domain" description="Glycosyltransferase 2-like" evidence="1">
    <location>
        <begin position="6"/>
        <end position="130"/>
    </location>
</feature>
<name>A0ABW1X2W7_9ACTN</name>
<dbReference type="InterPro" id="IPR001173">
    <property type="entry name" value="Glyco_trans_2-like"/>
</dbReference>